<organism evidence="2 3">
    <name type="scientific">Bimuria novae-zelandiae CBS 107.79</name>
    <dbReference type="NCBI Taxonomy" id="1447943"/>
    <lineage>
        <taxon>Eukaryota</taxon>
        <taxon>Fungi</taxon>
        <taxon>Dikarya</taxon>
        <taxon>Ascomycota</taxon>
        <taxon>Pezizomycotina</taxon>
        <taxon>Dothideomycetes</taxon>
        <taxon>Pleosporomycetidae</taxon>
        <taxon>Pleosporales</taxon>
        <taxon>Massarineae</taxon>
        <taxon>Didymosphaeriaceae</taxon>
        <taxon>Bimuria</taxon>
    </lineage>
</organism>
<name>A0A6A5VI32_9PLEO</name>
<gene>
    <name evidence="2" type="ORF">BU23DRAFT_565541</name>
</gene>
<feature type="signal peptide" evidence="1">
    <location>
        <begin position="1"/>
        <end position="25"/>
    </location>
</feature>
<dbReference type="Proteomes" id="UP000800036">
    <property type="component" value="Unassembled WGS sequence"/>
</dbReference>
<protein>
    <submittedName>
        <fullName evidence="2">Uncharacterized protein</fullName>
    </submittedName>
</protein>
<sequence>MLSNMKLKCCTLVFAAMSIIGCSIAAPATNYREPAKKPQPHSQGLSAIPSSNSGVNPCELEVPTLQAWNQGKGKEVVEWFSFQFEAFKADPNFENFPQFLRHKFAPTAVPTSLTCDMDGSCTLSSCWNLDPSLPVHDRQMTFYVFEIITNVALFMKTTKDVIQEVNRYLLANMSHEVKMYAGAKLLERKRIERRQKAESRHVAISASLMMTTGQLRATPLVGKGGLVKGQAGLLKESTIQTVEKVTHLVTLVANSFIGLSTLAMKDMRNELNDLIELVQLSWNQIVHHADEDITWDLDTMMKGAKNYMDVDLGDLITSGQFVEVDSSLYLKTKGSLERYYHAVLFNKF</sequence>
<evidence type="ECO:0000313" key="2">
    <source>
        <dbReference type="EMBL" id="KAF1976871.1"/>
    </source>
</evidence>
<reference evidence="2" key="1">
    <citation type="journal article" date="2020" name="Stud. Mycol.">
        <title>101 Dothideomycetes genomes: a test case for predicting lifestyles and emergence of pathogens.</title>
        <authorList>
            <person name="Haridas S."/>
            <person name="Albert R."/>
            <person name="Binder M."/>
            <person name="Bloem J."/>
            <person name="Labutti K."/>
            <person name="Salamov A."/>
            <person name="Andreopoulos B."/>
            <person name="Baker S."/>
            <person name="Barry K."/>
            <person name="Bills G."/>
            <person name="Bluhm B."/>
            <person name="Cannon C."/>
            <person name="Castanera R."/>
            <person name="Culley D."/>
            <person name="Daum C."/>
            <person name="Ezra D."/>
            <person name="Gonzalez J."/>
            <person name="Henrissat B."/>
            <person name="Kuo A."/>
            <person name="Liang C."/>
            <person name="Lipzen A."/>
            <person name="Lutzoni F."/>
            <person name="Magnuson J."/>
            <person name="Mondo S."/>
            <person name="Nolan M."/>
            <person name="Ohm R."/>
            <person name="Pangilinan J."/>
            <person name="Park H.-J."/>
            <person name="Ramirez L."/>
            <person name="Alfaro M."/>
            <person name="Sun H."/>
            <person name="Tritt A."/>
            <person name="Yoshinaga Y."/>
            <person name="Zwiers L.-H."/>
            <person name="Turgeon B."/>
            <person name="Goodwin S."/>
            <person name="Spatafora J."/>
            <person name="Crous P."/>
            <person name="Grigoriev I."/>
        </authorList>
    </citation>
    <scope>NUCLEOTIDE SEQUENCE</scope>
    <source>
        <strain evidence="2">CBS 107.79</strain>
    </source>
</reference>
<keyword evidence="1" id="KW-0732">Signal</keyword>
<evidence type="ECO:0000256" key="1">
    <source>
        <dbReference type="SAM" id="SignalP"/>
    </source>
</evidence>
<accession>A0A6A5VI32</accession>
<dbReference type="PROSITE" id="PS51257">
    <property type="entry name" value="PROKAR_LIPOPROTEIN"/>
    <property type="match status" value="1"/>
</dbReference>
<proteinExistence type="predicted"/>
<keyword evidence="3" id="KW-1185">Reference proteome</keyword>
<dbReference type="AlphaFoldDB" id="A0A6A5VI32"/>
<evidence type="ECO:0000313" key="3">
    <source>
        <dbReference type="Proteomes" id="UP000800036"/>
    </source>
</evidence>
<dbReference type="OrthoDB" id="3800526at2759"/>
<feature type="chain" id="PRO_5025564717" evidence="1">
    <location>
        <begin position="26"/>
        <end position="348"/>
    </location>
</feature>
<dbReference type="EMBL" id="ML976665">
    <property type="protein sequence ID" value="KAF1976871.1"/>
    <property type="molecule type" value="Genomic_DNA"/>
</dbReference>